<dbReference type="GO" id="GO:0016787">
    <property type="term" value="F:hydrolase activity"/>
    <property type="evidence" value="ECO:0007669"/>
    <property type="project" value="UniProtKB-KW"/>
</dbReference>
<dbReference type="InterPro" id="IPR003833">
    <property type="entry name" value="CT_C_D"/>
</dbReference>
<dbReference type="RefSeq" id="WP_129186994.1">
    <property type="nucleotide sequence ID" value="NZ_CP035493.1"/>
</dbReference>
<name>A0A4P6F330_9MICO</name>
<dbReference type="AlphaFoldDB" id="A0A4P6F330"/>
<keyword evidence="3" id="KW-0067">ATP-binding</keyword>
<dbReference type="SUPFAM" id="SSF50891">
    <property type="entry name" value="Cyclophilin-like"/>
    <property type="match status" value="2"/>
</dbReference>
<keyword evidence="2" id="KW-0378">Hydrolase</keyword>
<dbReference type="OrthoDB" id="9768696at2"/>
<dbReference type="InterPro" id="IPR029000">
    <property type="entry name" value="Cyclophilin-like_dom_sf"/>
</dbReference>
<dbReference type="Pfam" id="PF02682">
    <property type="entry name" value="CT_C_D"/>
    <property type="match status" value="1"/>
</dbReference>
<evidence type="ECO:0000259" key="5">
    <source>
        <dbReference type="SMART" id="SM00796"/>
    </source>
</evidence>
<dbReference type="GO" id="GO:0005524">
    <property type="term" value="F:ATP binding"/>
    <property type="evidence" value="ECO:0007669"/>
    <property type="project" value="UniProtKB-KW"/>
</dbReference>
<dbReference type="PANTHER" id="PTHR43309">
    <property type="entry name" value="5-OXOPROLINASE SUBUNIT C"/>
    <property type="match status" value="1"/>
</dbReference>
<keyword evidence="8" id="KW-1185">Reference proteome</keyword>
<organism evidence="7 8">
    <name type="scientific">Xylanimonas protaetiae</name>
    <dbReference type="NCBI Taxonomy" id="2509457"/>
    <lineage>
        <taxon>Bacteria</taxon>
        <taxon>Bacillati</taxon>
        <taxon>Actinomycetota</taxon>
        <taxon>Actinomycetes</taxon>
        <taxon>Micrococcales</taxon>
        <taxon>Promicromonosporaceae</taxon>
        <taxon>Xylanimonas</taxon>
    </lineage>
</organism>
<dbReference type="Gene3D" id="3.30.1360.40">
    <property type="match status" value="1"/>
</dbReference>
<dbReference type="SMART" id="SM00797">
    <property type="entry name" value="AHS2"/>
    <property type="match status" value="1"/>
</dbReference>
<dbReference type="Pfam" id="PF02626">
    <property type="entry name" value="CT_A_B"/>
    <property type="match status" value="1"/>
</dbReference>
<evidence type="ECO:0000256" key="2">
    <source>
        <dbReference type="ARBA" id="ARBA00022801"/>
    </source>
</evidence>
<dbReference type="PANTHER" id="PTHR43309:SF3">
    <property type="entry name" value="5-OXOPROLINASE SUBUNIT C"/>
    <property type="match status" value="1"/>
</dbReference>
<dbReference type="SUPFAM" id="SSF160467">
    <property type="entry name" value="PH0987 N-terminal domain-like"/>
    <property type="match status" value="1"/>
</dbReference>
<dbReference type="InterPro" id="IPR003778">
    <property type="entry name" value="CT_A_B"/>
</dbReference>
<evidence type="ECO:0000313" key="7">
    <source>
        <dbReference type="EMBL" id="QAY69595.1"/>
    </source>
</evidence>
<dbReference type="Gene3D" id="2.40.100.10">
    <property type="entry name" value="Cyclophilin-like"/>
    <property type="match status" value="2"/>
</dbReference>
<dbReference type="InterPro" id="IPR052708">
    <property type="entry name" value="PxpC"/>
</dbReference>
<evidence type="ECO:0000256" key="4">
    <source>
        <dbReference type="SAM" id="MobiDB-lite"/>
    </source>
</evidence>
<dbReference type="GO" id="GO:0016740">
    <property type="term" value="F:transferase activity"/>
    <property type="evidence" value="ECO:0007669"/>
    <property type="project" value="UniProtKB-KW"/>
</dbReference>
<dbReference type="Proteomes" id="UP000292118">
    <property type="component" value="Chromosome"/>
</dbReference>
<accession>A0A4P6F330</accession>
<feature type="domain" description="Carboxyltransferase" evidence="5">
    <location>
        <begin position="1"/>
        <end position="198"/>
    </location>
</feature>
<keyword evidence="1" id="KW-0547">Nucleotide-binding</keyword>
<reference evidence="7 8" key="1">
    <citation type="submission" date="2019-01" db="EMBL/GenBank/DDBJ databases">
        <title>Genome sequencing of strain FW10M-9.</title>
        <authorList>
            <person name="Heo J."/>
            <person name="Kim S.-J."/>
            <person name="Kim J.-S."/>
            <person name="Hong S.-B."/>
            <person name="Kwon S.-W."/>
        </authorList>
    </citation>
    <scope>NUCLEOTIDE SEQUENCE [LARGE SCALE GENOMIC DNA]</scope>
    <source>
        <strain evidence="7 8">FW10M-9</strain>
    </source>
</reference>
<proteinExistence type="predicted"/>
<sequence length="556" mass="55840">MRILPAGDAALLVELADLAEATALRAALAARPVPGVEEPVPGARTLLVPFRPHVVTAPALAAALRALPLVRPDDVAARVVAVPTVYDGADLAPLAALLGWSPEELVRRHTAARWTVGFMGFAPGFAYLTCADAAGGGPLDWPHVPRLTSPRTRVPAGSVALAGPYAGVYPRVSPGGWQLVGRTDAAVWDADRTPPALWEPGDEVRFVQVAAAGVEVRGPGAAGTPGPAEAPVPAGAGPSDRAPAARALAVVAAGVGTVVEDLGRPGVAHLGVGQSGAADPRSLRAANRAVGNRPGAAAVETEGGLHVRARGDVVVALAGAPSAARVERARSGAEPGATAPFGVPFVLRGGDTLTLGAPARGRRTYLAVRGGLDLPATLGSRATDTLGLVGPPRLAAGATLPAGTDVAAAVDTGDVGAPDPGTLPAAGRTTTLRVVAGPHDDWFDDGVATLTGQDWEVTALADRVGVRLAGEPLRRAATHADAELPSEGMVTGAVQVPPNGQPILFLPDHPVTGGYPPVAVVVTADLPLLGQLPTGARVRFVRAGQPVSPAAANARA</sequence>
<evidence type="ECO:0000313" key="8">
    <source>
        <dbReference type="Proteomes" id="UP000292118"/>
    </source>
</evidence>
<dbReference type="SMART" id="SM00796">
    <property type="entry name" value="AHS1"/>
    <property type="match status" value="1"/>
</dbReference>
<gene>
    <name evidence="7" type="ORF">ET471_05690</name>
</gene>
<evidence type="ECO:0000256" key="1">
    <source>
        <dbReference type="ARBA" id="ARBA00022741"/>
    </source>
</evidence>
<protein>
    <submittedName>
        <fullName evidence="7">Carboxyltransferase domain-containing protein</fullName>
    </submittedName>
</protein>
<feature type="domain" description="Carboxyltransferase" evidence="6">
    <location>
        <begin position="269"/>
        <end position="556"/>
    </location>
</feature>
<evidence type="ECO:0000256" key="3">
    <source>
        <dbReference type="ARBA" id="ARBA00022840"/>
    </source>
</evidence>
<feature type="region of interest" description="Disordered" evidence="4">
    <location>
        <begin position="218"/>
        <end position="239"/>
    </location>
</feature>
<dbReference type="EMBL" id="CP035493">
    <property type="protein sequence ID" value="QAY69595.1"/>
    <property type="molecule type" value="Genomic_DNA"/>
</dbReference>
<keyword evidence="7" id="KW-0808">Transferase</keyword>
<evidence type="ECO:0000259" key="6">
    <source>
        <dbReference type="SMART" id="SM00797"/>
    </source>
</evidence>
<dbReference type="KEGG" id="xya:ET471_05690"/>